<gene>
    <name evidence="2" type="ORF">C493_19456</name>
</gene>
<evidence type="ECO:0000259" key="1">
    <source>
        <dbReference type="Pfam" id="PF24035"/>
    </source>
</evidence>
<dbReference type="EMBL" id="AOHZ01000088">
    <property type="protein sequence ID" value="ELY50176.1"/>
    <property type="molecule type" value="Genomic_DNA"/>
</dbReference>
<evidence type="ECO:0000313" key="2">
    <source>
        <dbReference type="EMBL" id="ELY50176.1"/>
    </source>
</evidence>
<organism evidence="2 3">
    <name type="scientific">Natronolimnohabitans innermongolicus JCM 12255</name>
    <dbReference type="NCBI Taxonomy" id="1227499"/>
    <lineage>
        <taxon>Archaea</taxon>
        <taxon>Methanobacteriati</taxon>
        <taxon>Methanobacteriota</taxon>
        <taxon>Stenosarchaea group</taxon>
        <taxon>Halobacteria</taxon>
        <taxon>Halobacteriales</taxon>
        <taxon>Natrialbaceae</taxon>
        <taxon>Natronolimnohabitans</taxon>
    </lineage>
</organism>
<keyword evidence="3" id="KW-1185">Reference proteome</keyword>
<evidence type="ECO:0000313" key="3">
    <source>
        <dbReference type="Proteomes" id="UP000011602"/>
    </source>
</evidence>
<reference evidence="2 3" key="1">
    <citation type="journal article" date="2014" name="PLoS Genet.">
        <title>Phylogenetically driven sequencing of extremely halophilic archaea reveals strategies for static and dynamic osmo-response.</title>
        <authorList>
            <person name="Becker E.A."/>
            <person name="Seitzer P.M."/>
            <person name="Tritt A."/>
            <person name="Larsen D."/>
            <person name="Krusor M."/>
            <person name="Yao A.I."/>
            <person name="Wu D."/>
            <person name="Madern D."/>
            <person name="Eisen J.A."/>
            <person name="Darling A.E."/>
            <person name="Facciotti M.T."/>
        </authorList>
    </citation>
    <scope>NUCLEOTIDE SEQUENCE [LARGE SCALE GENOMIC DNA]</scope>
    <source>
        <strain evidence="2 3">JCM 12255</strain>
    </source>
</reference>
<protein>
    <recommendedName>
        <fullName evidence="1">DUF7344 domain-containing protein</fullName>
    </recommendedName>
</protein>
<dbReference type="Proteomes" id="UP000011602">
    <property type="component" value="Unassembled WGS sequence"/>
</dbReference>
<dbReference type="InterPro" id="IPR036388">
    <property type="entry name" value="WH-like_DNA-bd_sf"/>
</dbReference>
<dbReference type="Gene3D" id="1.10.10.10">
    <property type="entry name" value="Winged helix-like DNA-binding domain superfamily/Winged helix DNA-binding domain"/>
    <property type="match status" value="1"/>
</dbReference>
<proteinExistence type="predicted"/>
<comment type="caution">
    <text evidence="2">The sequence shown here is derived from an EMBL/GenBank/DDBJ whole genome shotgun (WGS) entry which is preliminary data.</text>
</comment>
<sequence length="98" mass="11234">MTPTTLFAALAARRRQRTLRYLSQKPAAIHIGDLAEYIAITEDEPSHDRYQRILVDLYHTHLPHLSTAGLVSYDETTELVSLTVDRDVIEPYLRLLTD</sequence>
<dbReference type="eggNOG" id="arCOG03828">
    <property type="taxonomic scope" value="Archaea"/>
</dbReference>
<dbReference type="Pfam" id="PF24035">
    <property type="entry name" value="DUF7344"/>
    <property type="match status" value="1"/>
</dbReference>
<accession>L9WLT5</accession>
<feature type="domain" description="DUF7344" evidence="1">
    <location>
        <begin position="7"/>
        <end position="80"/>
    </location>
</feature>
<dbReference type="AlphaFoldDB" id="L9WLT5"/>
<name>L9WLT5_9EURY</name>
<dbReference type="InterPro" id="IPR055768">
    <property type="entry name" value="DUF7344"/>
</dbReference>